<name>A0ACB7NWX3_9PEZI</name>
<keyword evidence="2" id="KW-1185">Reference proteome</keyword>
<reference evidence="1 2" key="1">
    <citation type="journal article" date="2021" name="Nat. Commun.">
        <title>Genetic determinants of endophytism in the Arabidopsis root mycobiome.</title>
        <authorList>
            <person name="Mesny F."/>
            <person name="Miyauchi S."/>
            <person name="Thiergart T."/>
            <person name="Pickel B."/>
            <person name="Atanasova L."/>
            <person name="Karlsson M."/>
            <person name="Huettel B."/>
            <person name="Barry K.W."/>
            <person name="Haridas S."/>
            <person name="Chen C."/>
            <person name="Bauer D."/>
            <person name="Andreopoulos W."/>
            <person name="Pangilinan J."/>
            <person name="LaButti K."/>
            <person name="Riley R."/>
            <person name="Lipzen A."/>
            <person name="Clum A."/>
            <person name="Drula E."/>
            <person name="Henrissat B."/>
            <person name="Kohler A."/>
            <person name="Grigoriev I.V."/>
            <person name="Martin F.M."/>
            <person name="Hacquard S."/>
        </authorList>
    </citation>
    <scope>NUCLEOTIDE SEQUENCE [LARGE SCALE GENOMIC DNA]</scope>
    <source>
        <strain evidence="1 2">MPI-SDFR-AT-0079</strain>
    </source>
</reference>
<dbReference type="Proteomes" id="UP000724584">
    <property type="component" value="Unassembled WGS sequence"/>
</dbReference>
<accession>A0ACB7NWX3</accession>
<organism evidence="1 2">
    <name type="scientific">Chaetomium tenue</name>
    <dbReference type="NCBI Taxonomy" id="1854479"/>
    <lineage>
        <taxon>Eukaryota</taxon>
        <taxon>Fungi</taxon>
        <taxon>Dikarya</taxon>
        <taxon>Ascomycota</taxon>
        <taxon>Pezizomycotina</taxon>
        <taxon>Sordariomycetes</taxon>
        <taxon>Sordariomycetidae</taxon>
        <taxon>Sordariales</taxon>
        <taxon>Chaetomiaceae</taxon>
        <taxon>Chaetomium</taxon>
    </lineage>
</organism>
<sequence length="372" mass="39628">MSAAAGGHGFARTRERRQAPPGETRTLLTFPTPGLPSPRICAQPHPLAFPVRYPAGGAAPSAHAQVNRWLCCRCAEGGYWDPVGMGRGSGSGRGGTGTDIGTGKGRRVDEDGDGGGNGGEQDYNACWRDSCRHRKCVNCALYPGPLGYDSSAKLLIRTVGGLYASPRFIDPVYWECAACGEWMRNRFDSRSTLGLMGCRNEGCVFAWRAGRAQLGTGAGERGAGDSTPGAGVLMAASVVMNRYGQRLGMADQRVAVADGPWDWQRKALGDARCAIVAGLRAVMKRTGEGSGADGSRIGRLWVDGEPVPQYPYRRPPPLDENDMKENYEYEALYLAGIPAESSNTERTSLAAAQSAAVNSSSSAFFPGWNHSQ</sequence>
<comment type="caution">
    <text evidence="1">The sequence shown here is derived from an EMBL/GenBank/DDBJ whole genome shotgun (WGS) entry which is preliminary data.</text>
</comment>
<gene>
    <name evidence="1" type="ORF">F5144DRAFT_596256</name>
</gene>
<evidence type="ECO:0000313" key="1">
    <source>
        <dbReference type="EMBL" id="KAH6617202.1"/>
    </source>
</evidence>
<dbReference type="EMBL" id="JAGIZQ010000007">
    <property type="protein sequence ID" value="KAH6617202.1"/>
    <property type="molecule type" value="Genomic_DNA"/>
</dbReference>
<proteinExistence type="predicted"/>
<protein>
    <submittedName>
        <fullName evidence="1">Uncharacterized protein</fullName>
    </submittedName>
</protein>
<evidence type="ECO:0000313" key="2">
    <source>
        <dbReference type="Proteomes" id="UP000724584"/>
    </source>
</evidence>